<comment type="caution">
    <text evidence="1">The sequence shown here is derived from an EMBL/GenBank/DDBJ whole genome shotgun (WGS) entry which is preliminary data.</text>
</comment>
<reference evidence="1 2" key="1">
    <citation type="submission" date="2019-06" db="EMBL/GenBank/DDBJ databases">
        <title>Genome Sequence of the Brown Rot Fungal Pathogen Monilinia fructicola.</title>
        <authorList>
            <person name="De Miccolis Angelini R.M."/>
            <person name="Landi L."/>
            <person name="Abate D."/>
            <person name="Pollastro S."/>
            <person name="Romanazzi G."/>
            <person name="Faretra F."/>
        </authorList>
    </citation>
    <scope>NUCLEOTIDE SEQUENCE [LARGE SCALE GENOMIC DNA]</scope>
    <source>
        <strain evidence="1 2">Mfrc123</strain>
    </source>
</reference>
<evidence type="ECO:0008006" key="3">
    <source>
        <dbReference type="Google" id="ProtNLM"/>
    </source>
</evidence>
<evidence type="ECO:0000313" key="2">
    <source>
        <dbReference type="Proteomes" id="UP000322873"/>
    </source>
</evidence>
<gene>
    <name evidence="1" type="ORF">EYC84_006387</name>
</gene>
<dbReference type="VEuPathDB" id="FungiDB:MFRU_009g01560"/>
<protein>
    <recommendedName>
        <fullName evidence="3">F-box domain-containing protein</fullName>
    </recommendedName>
</protein>
<organism evidence="1 2">
    <name type="scientific">Monilinia fructicola</name>
    <name type="common">Brown rot fungus</name>
    <name type="synonym">Ciboria fructicola</name>
    <dbReference type="NCBI Taxonomy" id="38448"/>
    <lineage>
        <taxon>Eukaryota</taxon>
        <taxon>Fungi</taxon>
        <taxon>Dikarya</taxon>
        <taxon>Ascomycota</taxon>
        <taxon>Pezizomycotina</taxon>
        <taxon>Leotiomycetes</taxon>
        <taxon>Helotiales</taxon>
        <taxon>Sclerotiniaceae</taxon>
        <taxon>Monilinia</taxon>
    </lineage>
</organism>
<sequence>MECQSQHTTNRLPSSLLHLLSNILILYQTVPYLPASSLLALGATSKSFKEIIYETPHVFRYLNLSDVKSAKPKGGELWRYAQLDENLTEDEFYGGPLRGIFNNLRNRNLLVDVQTLILDGLSVPSDLLSEIILNDSYNVRILSIREVLNLNEAKLRGALRYSCRPSRPKNTPRLQGLYIFGPKDIQQAVKSQKQVNVYPAGIAPIDTIPNYGVTSSQGAQLGAQWNRRSEIALEESMLHEGEVWSPGSGNVFSKPIHNDWAAIMVYCEGIISFDAFPCKGPRHSASLPRDSSGPWYNRLQNHIDARVATHSLNDCSSCGSSKDALVLGQSPMFMFPLLSPPPLHASTTNAAKTPFQLSKSREKLMVRCMDCLRDRYCENCHKWWCEDCFEGTGMISSTSSSQVSPSSKTETETIKFSLSRSCLFCGLNCHECIKKTQLRCKICNGGYCTIHNEGAIGALAVVDERENYIDSFSPVEFQYENGYDLPSLDI</sequence>
<accession>A0A5M9K5X0</accession>
<evidence type="ECO:0000313" key="1">
    <source>
        <dbReference type="EMBL" id="KAA8576237.1"/>
    </source>
</evidence>
<dbReference type="AlphaFoldDB" id="A0A5M9K5X0"/>
<name>A0A5M9K5X0_MONFR</name>
<keyword evidence="2" id="KW-1185">Reference proteome</keyword>
<proteinExistence type="predicted"/>
<dbReference type="Proteomes" id="UP000322873">
    <property type="component" value="Unassembled WGS sequence"/>
</dbReference>
<dbReference type="EMBL" id="VICG01000001">
    <property type="protein sequence ID" value="KAA8576237.1"/>
    <property type="molecule type" value="Genomic_DNA"/>
</dbReference>